<dbReference type="PANTHER" id="PTHR36842">
    <property type="entry name" value="PROTEIN TOLB HOMOLOG"/>
    <property type="match status" value="1"/>
</dbReference>
<organism evidence="2 3">
    <name type="scientific">Candidatus Methylomirabilis tolerans</name>
    <dbReference type="NCBI Taxonomy" id="3123416"/>
    <lineage>
        <taxon>Bacteria</taxon>
        <taxon>Candidatus Methylomirabilota</taxon>
        <taxon>Candidatus Methylomirabilia</taxon>
        <taxon>Candidatus Methylomirabilales</taxon>
        <taxon>Candidatus Methylomirabilaceae</taxon>
        <taxon>Candidatus Methylomirabilis</taxon>
    </lineage>
</organism>
<dbReference type="Proteomes" id="UP001197609">
    <property type="component" value="Unassembled WGS sequence"/>
</dbReference>
<dbReference type="SUPFAM" id="SSF69304">
    <property type="entry name" value="Tricorn protease N-terminal domain"/>
    <property type="match status" value="1"/>
</dbReference>
<gene>
    <name evidence="2" type="ORF">K8G79_03195</name>
</gene>
<dbReference type="EMBL" id="JAIOIU010000033">
    <property type="protein sequence ID" value="MBZ0159142.1"/>
    <property type="molecule type" value="Genomic_DNA"/>
</dbReference>
<dbReference type="AlphaFoldDB" id="A0AAJ1AGR0"/>
<proteinExistence type="inferred from homology"/>
<comment type="similarity">
    <text evidence="1">Belongs to the TolB family.</text>
</comment>
<dbReference type="Gene3D" id="2.120.10.30">
    <property type="entry name" value="TolB, C-terminal domain"/>
    <property type="match status" value="1"/>
</dbReference>
<name>A0AAJ1AGR0_9BACT</name>
<evidence type="ECO:0000313" key="2">
    <source>
        <dbReference type="EMBL" id="MBZ0159142.1"/>
    </source>
</evidence>
<dbReference type="Pfam" id="PF07676">
    <property type="entry name" value="PD40"/>
    <property type="match status" value="3"/>
</dbReference>
<evidence type="ECO:0000256" key="1">
    <source>
        <dbReference type="ARBA" id="ARBA00009820"/>
    </source>
</evidence>
<reference evidence="2 3" key="1">
    <citation type="journal article" date="2021" name="bioRxiv">
        <title>Unraveling nitrogen, sulfur and carbon metabolic pathways and microbial community transcriptional responses to substrate deprivation and toxicity stresses in a bioreactor mimicking anoxic brackish coastal sediment conditions.</title>
        <authorList>
            <person name="Martins P.D."/>
            <person name="Echeveste M.J."/>
            <person name="Arshad A."/>
            <person name="Kurth J."/>
            <person name="Ouboter H."/>
            <person name="Jetten M.S.M."/>
            <person name="Welte C.U."/>
        </authorList>
    </citation>
    <scope>NUCLEOTIDE SEQUENCE [LARGE SCALE GENOMIC DNA]</scope>
    <source>
        <strain evidence="2">MAG_38</strain>
    </source>
</reference>
<evidence type="ECO:0008006" key="4">
    <source>
        <dbReference type="Google" id="ProtNLM"/>
    </source>
</evidence>
<dbReference type="InterPro" id="IPR011659">
    <property type="entry name" value="WD40"/>
</dbReference>
<feature type="non-terminal residue" evidence="2">
    <location>
        <position position="462"/>
    </location>
</feature>
<dbReference type="PANTHER" id="PTHR36842:SF1">
    <property type="entry name" value="PROTEIN TOLB"/>
    <property type="match status" value="1"/>
</dbReference>
<evidence type="ECO:0000313" key="3">
    <source>
        <dbReference type="Proteomes" id="UP001197609"/>
    </source>
</evidence>
<comment type="caution">
    <text evidence="2">The sequence shown here is derived from an EMBL/GenBank/DDBJ whole genome shotgun (WGS) entry which is preliminary data.</text>
</comment>
<dbReference type="InterPro" id="IPR011042">
    <property type="entry name" value="6-blade_b-propeller_TolB-like"/>
</dbReference>
<protein>
    <recommendedName>
        <fullName evidence="4">WD40 domain protein beta Propeller</fullName>
    </recommendedName>
</protein>
<accession>A0AAJ1AGR0</accession>
<sequence>MTARHHPTSRDLSHRELPGMWRFRLSLLLLLSMAISPGLIVPGEGLAVEPAPLPITYEGVTFNHAFRFTTLDGIIHTCYFVNPVPSPLLYPAPYYGVESDAMYSPDEMCGGTWLAHNTRLINFATPPVFSGVETMACPLNTWSSFDIIVPDFWGSSGTDICGDTYYPGDSLYPAKNAADAQVTFTQITSSTRDSYWSPSNNNWSPSINADGSRIALVSNRDLTGGNPDGNSEIFLWTQGADPPIIQLTNTIGDPYAGFSNKIELSANAHGTQIVFYSPLDLTGGNPDGNSEIFLWTQGADPPIIQLTNTIGYHNFAPPSINADGTRIAFPSGNDLTPESPGNVDHDWEIFLWTEGSGFTQITDTSAHNYWAPSINADGTRIAFFSNGNPTSGNTDGNEEIFLWTEGSGISQITDSPMLPGSNGSGYPSINADGTRIAFLSNSDLTGGNPDGSNEIFLWTQGS</sequence>